<reference evidence="6 7" key="1">
    <citation type="submission" date="2020-08" db="EMBL/GenBank/DDBJ databases">
        <title>Genomic Encyclopedia of Type Strains, Phase III (KMG-III): the genomes of soil and plant-associated and newly described type strains.</title>
        <authorList>
            <person name="Whitman W."/>
        </authorList>
    </citation>
    <scope>NUCLEOTIDE SEQUENCE [LARGE SCALE GENOMIC DNA]</scope>
    <source>
        <strain evidence="6 7">CECT 7247</strain>
    </source>
</reference>
<accession>A0ABR6GT93</accession>
<dbReference type="GO" id="GO:0016787">
    <property type="term" value="F:hydrolase activity"/>
    <property type="evidence" value="ECO:0007669"/>
    <property type="project" value="UniProtKB-KW"/>
</dbReference>
<evidence type="ECO:0000256" key="4">
    <source>
        <dbReference type="ARBA" id="ARBA00022842"/>
    </source>
</evidence>
<dbReference type="InterPro" id="IPR011330">
    <property type="entry name" value="Glyco_hydro/deAcase_b/a-brl"/>
</dbReference>
<dbReference type="InterPro" id="IPR006879">
    <property type="entry name" value="YdjC-like"/>
</dbReference>
<evidence type="ECO:0000313" key="6">
    <source>
        <dbReference type="EMBL" id="MBB3195335.1"/>
    </source>
</evidence>
<dbReference type="PANTHER" id="PTHR31609:SF1">
    <property type="entry name" value="CARBOHYDRATE DEACETYLASE"/>
    <property type="match status" value="1"/>
</dbReference>
<evidence type="ECO:0000256" key="2">
    <source>
        <dbReference type="ARBA" id="ARBA00022723"/>
    </source>
</evidence>
<dbReference type="EMBL" id="JACHXO010000004">
    <property type="protein sequence ID" value="MBB3195335.1"/>
    <property type="molecule type" value="Genomic_DNA"/>
</dbReference>
<name>A0ABR6GT93_9BURK</name>
<dbReference type="RefSeq" id="WP_088451289.1">
    <property type="nucleotide sequence ID" value="NZ_JACHXO010000004.1"/>
</dbReference>
<dbReference type="Proteomes" id="UP000574369">
    <property type="component" value="Unassembled WGS sequence"/>
</dbReference>
<keyword evidence="7" id="KW-1185">Reference proteome</keyword>
<evidence type="ECO:0000256" key="5">
    <source>
        <dbReference type="ARBA" id="ARBA00023277"/>
    </source>
</evidence>
<keyword evidence="4" id="KW-0460">Magnesium</keyword>
<dbReference type="CDD" id="cd10807">
    <property type="entry name" value="YdjC_like_3"/>
    <property type="match status" value="1"/>
</dbReference>
<keyword evidence="5" id="KW-0119">Carbohydrate metabolism</keyword>
<dbReference type="PANTHER" id="PTHR31609">
    <property type="entry name" value="YDJC DEACETYLASE FAMILY MEMBER"/>
    <property type="match status" value="1"/>
</dbReference>
<comment type="caution">
    <text evidence="6">The sequence shown here is derived from an EMBL/GenBank/DDBJ whole genome shotgun (WGS) entry which is preliminary data.</text>
</comment>
<evidence type="ECO:0000256" key="3">
    <source>
        <dbReference type="ARBA" id="ARBA00022801"/>
    </source>
</evidence>
<proteinExistence type="predicted"/>
<dbReference type="Pfam" id="PF04794">
    <property type="entry name" value="YdjC"/>
    <property type="match status" value="1"/>
</dbReference>
<gene>
    <name evidence="6" type="ORF">FHS28_002738</name>
</gene>
<organism evidence="6 7">
    <name type="scientific">Roseateles terrae</name>
    <dbReference type="NCBI Taxonomy" id="431060"/>
    <lineage>
        <taxon>Bacteria</taxon>
        <taxon>Pseudomonadati</taxon>
        <taxon>Pseudomonadota</taxon>
        <taxon>Betaproteobacteria</taxon>
        <taxon>Burkholderiales</taxon>
        <taxon>Sphaerotilaceae</taxon>
        <taxon>Roseateles</taxon>
    </lineage>
</organism>
<protein>
    <submittedName>
        <fullName evidence="6">Glycoside hydrolase/deacetylase ChbG (UPF0249 family)</fullName>
    </submittedName>
</protein>
<sequence>MNDGKTPAGRVGPSVVPLAPVLPAASGQALPRRLCVCADDFGLHPAVNEAVRRLVEMGRLQATSAMVGAPAWTEGARALARIDPVHLDVGLHLDLTEYPLTVAPRSLAGWLLQGSRDVPALLREVLAQLDRFEDAMDRMPAYVDGHQHVHQFPGVRDALLTALTARYPGHHPWLRSTRPGSGGFKPRIIDALGRRALEHHAGALDFALNHRLLGVYGFDGDAGHYRQQVEAWLRQARDKDLLMCHPALALVPGDAIAAARCHEFLVWSDPTLWPSMMAGGLQFLPMSQMLRH</sequence>
<keyword evidence="3 6" id="KW-0378">Hydrolase</keyword>
<evidence type="ECO:0000313" key="7">
    <source>
        <dbReference type="Proteomes" id="UP000574369"/>
    </source>
</evidence>
<evidence type="ECO:0000256" key="1">
    <source>
        <dbReference type="ARBA" id="ARBA00001946"/>
    </source>
</evidence>
<dbReference type="Gene3D" id="3.20.20.370">
    <property type="entry name" value="Glycoside hydrolase/deacetylase"/>
    <property type="match status" value="1"/>
</dbReference>
<dbReference type="SUPFAM" id="SSF88713">
    <property type="entry name" value="Glycoside hydrolase/deacetylase"/>
    <property type="match status" value="1"/>
</dbReference>
<comment type="cofactor">
    <cofactor evidence="1">
        <name>Mg(2+)</name>
        <dbReference type="ChEBI" id="CHEBI:18420"/>
    </cofactor>
</comment>
<keyword evidence="2" id="KW-0479">Metal-binding</keyword>